<reference evidence="2" key="1">
    <citation type="submission" date="2016-10" db="EMBL/GenBank/DDBJ databases">
        <authorList>
            <person name="Varghese N."/>
            <person name="Submissions S."/>
        </authorList>
    </citation>
    <scope>NUCLEOTIDE SEQUENCE [LARGE SCALE GENOMIC DNA]</scope>
    <source>
        <strain evidence="2">R-53102</strain>
    </source>
</reference>
<dbReference type="Proteomes" id="UP000199599">
    <property type="component" value="Unassembled WGS sequence"/>
</dbReference>
<dbReference type="RefSeq" id="WP_159428287.1">
    <property type="nucleotide sequence ID" value="NZ_CBCRVU010000003.1"/>
</dbReference>
<evidence type="ECO:0000313" key="2">
    <source>
        <dbReference type="Proteomes" id="UP000199599"/>
    </source>
</evidence>
<organism evidence="1 2">
    <name type="scientific">Lactobacillus bombicola</name>
    <dbReference type="NCBI Taxonomy" id="1505723"/>
    <lineage>
        <taxon>Bacteria</taxon>
        <taxon>Bacillati</taxon>
        <taxon>Bacillota</taxon>
        <taxon>Bacilli</taxon>
        <taxon>Lactobacillales</taxon>
        <taxon>Lactobacillaceae</taxon>
        <taxon>Lactobacillus</taxon>
    </lineage>
</organism>
<dbReference type="AlphaFoldDB" id="A0A1I1S4V5"/>
<evidence type="ECO:0000313" key="1">
    <source>
        <dbReference type="EMBL" id="SFD41362.1"/>
    </source>
</evidence>
<gene>
    <name evidence="1" type="ORF">SAMN04487792_0731</name>
</gene>
<protein>
    <submittedName>
        <fullName evidence="1">Uncharacterized protein</fullName>
    </submittedName>
</protein>
<proteinExistence type="predicted"/>
<sequence length="56" mass="6548">MIGKVSRALWGIIVSLFFIFLPKISASLPYKTRQMLNIILGFEYWKQLLPLFLGKF</sequence>
<dbReference type="EMBL" id="FOMN01000003">
    <property type="protein sequence ID" value="SFD41362.1"/>
    <property type="molecule type" value="Genomic_DNA"/>
</dbReference>
<name>A0A1I1S4V5_9LACO</name>
<accession>A0A1I1S4V5</accession>